<dbReference type="Proteomes" id="UP001163321">
    <property type="component" value="Chromosome 3"/>
</dbReference>
<reference evidence="1 2" key="1">
    <citation type="journal article" date="2022" name="bioRxiv">
        <title>The genome of the oomycete Peronosclerospora sorghi, a cosmopolitan pathogen of maize and sorghum, is inflated with dispersed pseudogenes.</title>
        <authorList>
            <person name="Fletcher K."/>
            <person name="Martin F."/>
            <person name="Isakeit T."/>
            <person name="Cavanaugh K."/>
            <person name="Magill C."/>
            <person name="Michelmore R."/>
        </authorList>
    </citation>
    <scope>NUCLEOTIDE SEQUENCE [LARGE SCALE GENOMIC DNA]</scope>
    <source>
        <strain evidence="1">P6</strain>
    </source>
</reference>
<proteinExistence type="predicted"/>
<keyword evidence="2" id="KW-1185">Reference proteome</keyword>
<dbReference type="EMBL" id="CM047582">
    <property type="protein sequence ID" value="KAI9915834.1"/>
    <property type="molecule type" value="Genomic_DNA"/>
</dbReference>
<evidence type="ECO:0000313" key="2">
    <source>
        <dbReference type="Proteomes" id="UP001163321"/>
    </source>
</evidence>
<comment type="caution">
    <text evidence="1">The sequence shown here is derived from an EMBL/GenBank/DDBJ whole genome shotgun (WGS) entry which is preliminary data.</text>
</comment>
<protein>
    <submittedName>
        <fullName evidence="1">Uncharacterized protein</fullName>
    </submittedName>
</protein>
<gene>
    <name evidence="1" type="ORF">PsorP6_006906</name>
</gene>
<sequence length="106" mass="11500">MMAADGRRRRMEEVVRSAMAVVNAVRDAQVAVEAPTRESVLNRSLEGRLPAADPRRMAAEAAKLQASVAIAQANARISLGAAIQQPFQFVCSLVLPVESLMRENLQ</sequence>
<accession>A0ACC0WAN7</accession>
<evidence type="ECO:0000313" key="1">
    <source>
        <dbReference type="EMBL" id="KAI9915834.1"/>
    </source>
</evidence>
<organism evidence="1 2">
    <name type="scientific">Peronosclerospora sorghi</name>
    <dbReference type="NCBI Taxonomy" id="230839"/>
    <lineage>
        <taxon>Eukaryota</taxon>
        <taxon>Sar</taxon>
        <taxon>Stramenopiles</taxon>
        <taxon>Oomycota</taxon>
        <taxon>Peronosporomycetes</taxon>
        <taxon>Peronosporales</taxon>
        <taxon>Peronosporaceae</taxon>
        <taxon>Peronosclerospora</taxon>
    </lineage>
</organism>
<name>A0ACC0WAN7_9STRA</name>